<dbReference type="Proteomes" id="UP000005307">
    <property type="component" value="Chromosome"/>
</dbReference>
<dbReference type="AlphaFoldDB" id="M9RAZ4"/>
<evidence type="ECO:0008006" key="4">
    <source>
        <dbReference type="Google" id="ProtNLM"/>
    </source>
</evidence>
<feature type="signal peptide" evidence="1">
    <location>
        <begin position="1"/>
        <end position="19"/>
    </location>
</feature>
<sequence>MKTFLTTVAALTIAIPALAKEEEIMMNEAPDAAVATAQANSQGREFDGVLRQIEQGVLMYEFIGTKVDGLGFAVEVFADGTLWETAEEITMEQVPEIVVAAFNADLPGFLPEIIEKNTREDGTLVVYEFEGQFNGEMTEAEVHEDGSNFSIESDDEG</sequence>
<reference evidence="2 3" key="1">
    <citation type="journal article" date="2013" name="PLoS ONE">
        <title>Poles Apart: Arctic and Antarctic Octadecabacter strains Share High Genome Plasticity and a New Type of Xanthorhodopsin.</title>
        <authorList>
            <person name="Vollmers J."/>
            <person name="Voget S."/>
            <person name="Dietrich S."/>
            <person name="Gollnow K."/>
            <person name="Smits M."/>
            <person name="Meyer K."/>
            <person name="Brinkhoff T."/>
            <person name="Simon M."/>
            <person name="Daniel R."/>
        </authorList>
    </citation>
    <scope>NUCLEOTIDE SEQUENCE [LARGE SCALE GENOMIC DNA]</scope>
    <source>
        <strain evidence="2 3">307</strain>
    </source>
</reference>
<evidence type="ECO:0000313" key="2">
    <source>
        <dbReference type="EMBL" id="AGI69814.1"/>
    </source>
</evidence>
<keyword evidence="3" id="KW-1185">Reference proteome</keyword>
<name>M9RAZ4_9RHOB</name>
<evidence type="ECO:0000313" key="3">
    <source>
        <dbReference type="Proteomes" id="UP000005307"/>
    </source>
</evidence>
<organism evidence="2 3">
    <name type="scientific">Octadecabacter antarcticus 307</name>
    <dbReference type="NCBI Taxonomy" id="391626"/>
    <lineage>
        <taxon>Bacteria</taxon>
        <taxon>Pseudomonadati</taxon>
        <taxon>Pseudomonadota</taxon>
        <taxon>Alphaproteobacteria</taxon>
        <taxon>Rhodobacterales</taxon>
        <taxon>Roseobacteraceae</taxon>
        <taxon>Octadecabacter</taxon>
    </lineage>
</organism>
<dbReference type="RefSeq" id="WP_015501715.1">
    <property type="nucleotide sequence ID" value="NC_020911.1"/>
</dbReference>
<evidence type="ECO:0000256" key="1">
    <source>
        <dbReference type="SAM" id="SignalP"/>
    </source>
</evidence>
<proteinExistence type="predicted"/>
<feature type="chain" id="PRO_5004102105" description="Beta-lactamase-inhibitor-like PepSY-like domain-containing protein" evidence="1">
    <location>
        <begin position="20"/>
        <end position="157"/>
    </location>
</feature>
<dbReference type="SUPFAM" id="SSF160574">
    <property type="entry name" value="BT0923-like"/>
    <property type="match status" value="1"/>
</dbReference>
<dbReference type="KEGG" id="oat:OAN307_c44530"/>
<keyword evidence="1" id="KW-0732">Signal</keyword>
<accession>M9RAZ4</accession>
<gene>
    <name evidence="2" type="ORF">OAN307_c44530</name>
</gene>
<dbReference type="EMBL" id="CP003740">
    <property type="protein sequence ID" value="AGI69814.1"/>
    <property type="molecule type" value="Genomic_DNA"/>
</dbReference>
<protein>
    <recommendedName>
        <fullName evidence="4">Beta-lactamase-inhibitor-like PepSY-like domain-containing protein</fullName>
    </recommendedName>
</protein>
<dbReference type="HOGENOM" id="CLU_1676079_0_0_5"/>